<name>V4RGY1_9HYPH</name>
<comment type="function">
    <text evidence="3">Catalyzes the hydrolytic dehalogenation of small (S)-2-haloalkanoic acids to yield the corresponding (R)-2-hydroxyalkanoic acids.</text>
</comment>
<dbReference type="EC" id="3.8.1.2" evidence="3"/>
<dbReference type="AlphaFoldDB" id="V4RGY1"/>
<dbReference type="PANTHER" id="PTHR43316">
    <property type="entry name" value="HYDROLASE, HALOACID DELAHOGENASE-RELATED"/>
    <property type="match status" value="1"/>
</dbReference>
<dbReference type="NCBIfam" id="TIGR01493">
    <property type="entry name" value="HAD-SF-IA-v2"/>
    <property type="match status" value="1"/>
</dbReference>
<dbReference type="SFLD" id="SFLDG01129">
    <property type="entry name" value="C1.5:_HAD__Beta-PGM__Phosphata"/>
    <property type="match status" value="1"/>
</dbReference>
<dbReference type="SFLD" id="SFLDS00003">
    <property type="entry name" value="Haloacid_Dehalogenase"/>
    <property type="match status" value="1"/>
</dbReference>
<sequence length="230" mass="24720">MPEAATPTGDAPRAVAFDIIETVFSLDVLRDRVEALEVSRELVDLWFARSLRDAFALAATGSFAPFRDVLEAALREALAEKGHRFDPESVANVLGGFSVLDPHPDAPEAFRMAREADMRVVALSNGSADVTGALLERALLDEFVDLVISVDEVGLAKPRAEVYRHAAERAGVEPSRLCLVAAHPWDIHGAKAAGLVGAFVSRGTSYPDFMLQPDVDASSLVEAVSALVRR</sequence>
<reference evidence="4 5" key="1">
    <citation type="journal article" date="2014" name="Genome Announc.">
        <title>Draft Genome Sequence of Lutibaculum baratangense Strain AMV1T, Isolated from a Mud Volcano in Andamans, India.</title>
        <authorList>
            <person name="Singh A."/>
            <person name="Sreenivas A."/>
            <person name="Sathyanarayana Reddy G."/>
            <person name="Pinnaka A.K."/>
            <person name="Shivaji S."/>
        </authorList>
    </citation>
    <scope>NUCLEOTIDE SEQUENCE [LARGE SCALE GENOMIC DNA]</scope>
    <source>
        <strain evidence="4 5">AMV1</strain>
    </source>
</reference>
<dbReference type="PRINTS" id="PR00413">
    <property type="entry name" value="HADHALOGNASE"/>
</dbReference>
<dbReference type="RefSeq" id="WP_023432438.1">
    <property type="nucleotide sequence ID" value="NZ_AWXZ01000030.1"/>
</dbReference>
<keyword evidence="2 3" id="KW-0378">Hydrolase</keyword>
<dbReference type="InterPro" id="IPR006328">
    <property type="entry name" value="2-HAD"/>
</dbReference>
<dbReference type="InterPro" id="IPR036412">
    <property type="entry name" value="HAD-like_sf"/>
</dbReference>
<dbReference type="NCBIfam" id="TIGR01428">
    <property type="entry name" value="HAD_type_II"/>
    <property type="match status" value="1"/>
</dbReference>
<dbReference type="eggNOG" id="COG1011">
    <property type="taxonomic scope" value="Bacteria"/>
</dbReference>
<dbReference type="STRING" id="631454.N177_2309"/>
<gene>
    <name evidence="4" type="ORF">N177_2309</name>
</gene>
<evidence type="ECO:0000256" key="3">
    <source>
        <dbReference type="RuleBase" id="RU368077"/>
    </source>
</evidence>
<accession>V4RGY1</accession>
<proteinExistence type="inferred from homology"/>
<evidence type="ECO:0000256" key="1">
    <source>
        <dbReference type="ARBA" id="ARBA00008106"/>
    </source>
</evidence>
<comment type="caution">
    <text evidence="4">The sequence shown here is derived from an EMBL/GenBank/DDBJ whole genome shotgun (WGS) entry which is preliminary data.</text>
</comment>
<organism evidence="4 5">
    <name type="scientific">Lutibaculum baratangense AMV1</name>
    <dbReference type="NCBI Taxonomy" id="631454"/>
    <lineage>
        <taxon>Bacteria</taxon>
        <taxon>Pseudomonadati</taxon>
        <taxon>Pseudomonadota</taxon>
        <taxon>Alphaproteobacteria</taxon>
        <taxon>Hyphomicrobiales</taxon>
        <taxon>Tepidamorphaceae</taxon>
        <taxon>Lutibaculum</taxon>
    </lineage>
</organism>
<dbReference type="EMBL" id="AWXZ01000030">
    <property type="protein sequence ID" value="ESR24629.1"/>
    <property type="molecule type" value="Genomic_DNA"/>
</dbReference>
<dbReference type="Gene3D" id="3.40.50.1000">
    <property type="entry name" value="HAD superfamily/HAD-like"/>
    <property type="match status" value="1"/>
</dbReference>
<dbReference type="PANTHER" id="PTHR43316:SF3">
    <property type="entry name" value="HALOACID DEHALOGENASE, TYPE II (AFU_ORTHOLOGUE AFUA_2G07750)-RELATED"/>
    <property type="match status" value="1"/>
</dbReference>
<dbReference type="SUPFAM" id="SSF56784">
    <property type="entry name" value="HAD-like"/>
    <property type="match status" value="1"/>
</dbReference>
<dbReference type="InterPro" id="IPR023214">
    <property type="entry name" value="HAD_sf"/>
</dbReference>
<dbReference type="Gene3D" id="1.10.150.240">
    <property type="entry name" value="Putative phosphatase, domain 2"/>
    <property type="match status" value="1"/>
</dbReference>
<dbReference type="InterPro" id="IPR006439">
    <property type="entry name" value="HAD-SF_hydro_IA"/>
</dbReference>
<dbReference type="Pfam" id="PF00702">
    <property type="entry name" value="Hydrolase"/>
    <property type="match status" value="1"/>
</dbReference>
<protein>
    <recommendedName>
        <fullName evidence="3">(S)-2-haloacid dehalogenase</fullName>
        <ecNumber evidence="3">3.8.1.2</ecNumber>
    </recommendedName>
    <alternativeName>
        <fullName evidence="3">2-haloalkanoic acid dehalogenase</fullName>
    </alternativeName>
    <alternativeName>
        <fullName evidence="3">Halocarboxylic acid halidohydrolase</fullName>
    </alternativeName>
    <alternativeName>
        <fullName evidence="3">L-2-haloacid dehalogenase</fullName>
    </alternativeName>
</protein>
<evidence type="ECO:0000256" key="2">
    <source>
        <dbReference type="ARBA" id="ARBA00022801"/>
    </source>
</evidence>
<dbReference type="Proteomes" id="UP000017819">
    <property type="component" value="Unassembled WGS sequence"/>
</dbReference>
<dbReference type="InterPro" id="IPR023198">
    <property type="entry name" value="PGP-like_dom2"/>
</dbReference>
<keyword evidence="5" id="KW-1185">Reference proteome</keyword>
<dbReference type="GO" id="GO:0018784">
    <property type="term" value="F:(S)-2-haloacid dehalogenase activity"/>
    <property type="evidence" value="ECO:0007669"/>
    <property type="project" value="UniProtKB-UniRule"/>
</dbReference>
<dbReference type="OrthoDB" id="7989657at2"/>
<dbReference type="InterPro" id="IPR051540">
    <property type="entry name" value="S-2-haloacid_dehalogenase"/>
</dbReference>
<evidence type="ECO:0000313" key="5">
    <source>
        <dbReference type="Proteomes" id="UP000017819"/>
    </source>
</evidence>
<comment type="catalytic activity">
    <reaction evidence="3">
        <text>an (S)-2-haloacid + H2O = a (2R)-2-hydroxycarboxylate + a halide anion + H(+)</text>
        <dbReference type="Rhea" id="RHEA:11192"/>
        <dbReference type="ChEBI" id="CHEBI:15377"/>
        <dbReference type="ChEBI" id="CHEBI:15378"/>
        <dbReference type="ChEBI" id="CHEBI:16042"/>
        <dbReference type="ChEBI" id="CHEBI:58314"/>
        <dbReference type="ChEBI" id="CHEBI:137405"/>
        <dbReference type="EC" id="3.8.1.2"/>
    </reaction>
</comment>
<evidence type="ECO:0000313" key="4">
    <source>
        <dbReference type="EMBL" id="ESR24629.1"/>
    </source>
</evidence>
<comment type="similarity">
    <text evidence="1 3">Belongs to the HAD-like hydrolase superfamily. S-2-haloalkanoic acid dehalogenase family.</text>
</comment>